<dbReference type="STRING" id="237018.SAMN04489723_104269"/>
<keyword evidence="4" id="KW-1185">Reference proteome</keyword>
<organism evidence="3 4">
    <name type="scientific">Algoriphagus aquimarinus</name>
    <dbReference type="NCBI Taxonomy" id="237018"/>
    <lineage>
        <taxon>Bacteria</taxon>
        <taxon>Pseudomonadati</taxon>
        <taxon>Bacteroidota</taxon>
        <taxon>Cytophagia</taxon>
        <taxon>Cytophagales</taxon>
        <taxon>Cyclobacteriaceae</taxon>
        <taxon>Algoriphagus</taxon>
    </lineage>
</organism>
<dbReference type="SUPFAM" id="SSF53383">
    <property type="entry name" value="PLP-dependent transferases"/>
    <property type="match status" value="1"/>
</dbReference>
<dbReference type="Pfam" id="PF00266">
    <property type="entry name" value="Aminotran_5"/>
    <property type="match status" value="1"/>
</dbReference>
<feature type="domain" description="Aminotransferase class V" evidence="2">
    <location>
        <begin position="67"/>
        <end position="380"/>
    </location>
</feature>
<dbReference type="Gene3D" id="3.40.640.10">
    <property type="entry name" value="Type I PLP-dependent aspartate aminotransferase-like (Major domain)"/>
    <property type="match status" value="1"/>
</dbReference>
<dbReference type="GO" id="GO:0016829">
    <property type="term" value="F:lyase activity"/>
    <property type="evidence" value="ECO:0007669"/>
    <property type="project" value="UniProtKB-KW"/>
</dbReference>
<gene>
    <name evidence="3" type="ORF">SAMN04489723_104269</name>
</gene>
<sequence>MNKRKFLKSLTFLGIGTGSFFSAKNATAKTIAEIDPNAADFWDQIRAAYKLKPDYINLENGYYCFLPEETLENYIKHLREVNYQASSYMRTVQWDNKAKSAAMVAELIGASSEEVVLTRNTTESIDIIISGYPWKAGDEAIVSNQDYESLLNMFELAERRYGIKVKRIDIPMHPKDDAEIVAVYEKAITPKTKLMMVPHIVNITGHILPVRKIADMAHGHGVEIMLDGAHAVGHFDFNISELNCDYYGCSLHKWLSVPLGCGMLYVKKGKSQQIRPLLAPYELDQKTLLNLNHTGTHAVSTDLSVIDAVNFLNKMGSKRKEERLRYIQRYWSDQVRDLPGVNVNTPKDPHRSCAIANVGLDAMSPADMAKTLIEKYQIFTVAINGAGGVNGCRITPNVYTSEAEMDKFVTALKEMSGNA</sequence>
<evidence type="ECO:0000313" key="4">
    <source>
        <dbReference type="Proteomes" id="UP000198790"/>
    </source>
</evidence>
<evidence type="ECO:0000259" key="2">
    <source>
        <dbReference type="Pfam" id="PF00266"/>
    </source>
</evidence>
<dbReference type="InterPro" id="IPR000192">
    <property type="entry name" value="Aminotrans_V_dom"/>
</dbReference>
<dbReference type="EMBL" id="FOKK01000004">
    <property type="protein sequence ID" value="SFB11419.1"/>
    <property type="molecule type" value="Genomic_DNA"/>
</dbReference>
<dbReference type="PANTHER" id="PTHR43092:SF6">
    <property type="entry name" value="BLR1280 PROTEIN"/>
    <property type="match status" value="1"/>
</dbReference>
<dbReference type="InterPro" id="IPR015421">
    <property type="entry name" value="PyrdxlP-dep_Trfase_major"/>
</dbReference>
<keyword evidence="1" id="KW-0663">Pyridoxal phosphate</keyword>
<dbReference type="PANTHER" id="PTHR43092">
    <property type="entry name" value="L-CYSTEINE DESULFHYDRASE"/>
    <property type="match status" value="1"/>
</dbReference>
<evidence type="ECO:0000256" key="1">
    <source>
        <dbReference type="ARBA" id="ARBA00022898"/>
    </source>
</evidence>
<dbReference type="InterPro" id="IPR015422">
    <property type="entry name" value="PyrdxlP-dep_Trfase_small"/>
</dbReference>
<proteinExistence type="predicted"/>
<dbReference type="AlphaFoldDB" id="A0A1I0YDF7"/>
<dbReference type="OrthoDB" id="9804366at2"/>
<evidence type="ECO:0000313" key="3">
    <source>
        <dbReference type="EMBL" id="SFB11419.1"/>
    </source>
</evidence>
<dbReference type="InterPro" id="IPR015424">
    <property type="entry name" value="PyrdxlP-dep_Trfase"/>
</dbReference>
<dbReference type="Gene3D" id="3.90.1150.10">
    <property type="entry name" value="Aspartate Aminotransferase, domain 1"/>
    <property type="match status" value="1"/>
</dbReference>
<dbReference type="Proteomes" id="UP000198790">
    <property type="component" value="Unassembled WGS sequence"/>
</dbReference>
<reference evidence="3 4" key="1">
    <citation type="submission" date="2016-10" db="EMBL/GenBank/DDBJ databases">
        <authorList>
            <person name="de Groot N.N."/>
        </authorList>
    </citation>
    <scope>NUCLEOTIDE SEQUENCE [LARGE SCALE GENOMIC DNA]</scope>
    <source>
        <strain evidence="3 4">DSM 23399</strain>
    </source>
</reference>
<protein>
    <submittedName>
        <fullName evidence="3">Selenocysteine lyase/Cysteine desulfurase</fullName>
    </submittedName>
</protein>
<name>A0A1I0YDF7_9BACT</name>
<dbReference type="RefSeq" id="WP_092895793.1">
    <property type="nucleotide sequence ID" value="NZ_CAXBKE010000022.1"/>
</dbReference>
<keyword evidence="3" id="KW-0456">Lyase</keyword>
<accession>A0A1I0YDF7</accession>